<evidence type="ECO:0000313" key="2">
    <source>
        <dbReference type="Proteomes" id="UP000006546"/>
    </source>
</evidence>
<proteinExistence type="predicted"/>
<dbReference type="AlphaFoldDB" id="F4LIR2"/>
<accession>F4LIR2</accession>
<dbReference type="Proteomes" id="UP000006546">
    <property type="component" value="Chromosome"/>
</dbReference>
<dbReference type="EMBL" id="CP002696">
    <property type="protein sequence ID" value="AEE16237.1"/>
    <property type="molecule type" value="Genomic_DNA"/>
</dbReference>
<sequence length="514" mass="59713">MGQQDKNSETDMNIFQRLIASIFGSTDPEVEKRRMLKNIAKTLSKTRFKFYKFSGDEVLVPFAKLFYGIYKIIAPAQAMFQSIQNPNAFKTLIIQSVISDKQRDLIEKLDEEYVYEQAKKLSLSELENQIKSNAELLFSDFDMDTIKKIDGTYNKMMLFKAFCEYDYYFLLKKFDSNLREREFSAPPRFENISGEYIADDLKDFISIAWPLQNYDSWNDIFSMLKEHKGVEPISQSVWTKILSRIKELQKSRVLDMMLQLVLKDPGYEFTPTERDEHIIEPYLDKIRQQAESILVKIKSDQKSSKIDSLVTSIFGTTAVVRLKNYTETASLAFERKNAGSYMYQQPLNYMKAFLLDYLKKNIREFSDLVLVRGQWATAALSVPMSNAYHGLLELSDKIIEFDDTLADDTPLAAKLKNLVSRCERDRDALNILHTVLNDTNDKARSFLLTGTQHLILLAKNIKMLLDDHEKAHPEILINWKELEHFADQPVKQQGIAIYKQIYQFVTLMQSFLSN</sequence>
<dbReference type="OrthoDB" id="349962at2"/>
<evidence type="ECO:0000313" key="1">
    <source>
        <dbReference type="EMBL" id="AEE16237.1"/>
    </source>
</evidence>
<gene>
    <name evidence="1" type="ordered locus">Trebr_0801</name>
</gene>
<organism evidence="1 2">
    <name type="scientific">Treponema brennaborense (strain DSM 12168 / CIP 105900 / DD5/3)</name>
    <dbReference type="NCBI Taxonomy" id="906968"/>
    <lineage>
        <taxon>Bacteria</taxon>
        <taxon>Pseudomonadati</taxon>
        <taxon>Spirochaetota</taxon>
        <taxon>Spirochaetia</taxon>
        <taxon>Spirochaetales</taxon>
        <taxon>Treponemataceae</taxon>
        <taxon>Treponema</taxon>
    </lineage>
</organism>
<keyword evidence="2" id="KW-1185">Reference proteome</keyword>
<reference evidence="2" key="1">
    <citation type="submission" date="2011-04" db="EMBL/GenBank/DDBJ databases">
        <title>The complete genome of Treponema brennaborense DSM 12168.</title>
        <authorList>
            <person name="Lucas S."/>
            <person name="Han J."/>
            <person name="Lapidus A."/>
            <person name="Bruce D."/>
            <person name="Goodwin L."/>
            <person name="Pitluck S."/>
            <person name="Peters L."/>
            <person name="Kyrpides N."/>
            <person name="Mavromatis K."/>
            <person name="Ivanova N."/>
            <person name="Mikhailova N."/>
            <person name="Pagani I."/>
            <person name="Teshima H."/>
            <person name="Detter J.C."/>
            <person name="Tapia R."/>
            <person name="Han C."/>
            <person name="Land M."/>
            <person name="Hauser L."/>
            <person name="Markowitz V."/>
            <person name="Cheng J.-F."/>
            <person name="Hugenholtz P."/>
            <person name="Woyke T."/>
            <person name="Wu D."/>
            <person name="Gronow S."/>
            <person name="Wellnitz S."/>
            <person name="Brambilla E."/>
            <person name="Klenk H.-P."/>
            <person name="Eisen J.A."/>
        </authorList>
    </citation>
    <scope>NUCLEOTIDE SEQUENCE [LARGE SCALE GENOMIC DNA]</scope>
    <source>
        <strain evidence="2">DSM 12168 / CIP 105900 / DD5/3</strain>
    </source>
</reference>
<name>F4LIR2_TREBD</name>
<dbReference type="HOGENOM" id="CLU_038261_0_0_12"/>
<dbReference type="eggNOG" id="ENOG5033D6N">
    <property type="taxonomic scope" value="Bacteria"/>
</dbReference>
<dbReference type="KEGG" id="tbe:Trebr_0801"/>
<dbReference type="RefSeq" id="WP_013757956.1">
    <property type="nucleotide sequence ID" value="NC_015500.1"/>
</dbReference>
<protein>
    <submittedName>
        <fullName evidence="1">Uncharacterized protein</fullName>
    </submittedName>
</protein>
<dbReference type="STRING" id="906968.Trebr_0801"/>